<proteinExistence type="predicted"/>
<name>A0A9D9HFV5_9BACT</name>
<reference evidence="2" key="2">
    <citation type="journal article" date="2021" name="PeerJ">
        <title>Extensive microbial diversity within the chicken gut microbiome revealed by metagenomics and culture.</title>
        <authorList>
            <person name="Gilroy R."/>
            <person name="Ravi A."/>
            <person name="Getino M."/>
            <person name="Pursley I."/>
            <person name="Horton D.L."/>
            <person name="Alikhan N.F."/>
            <person name="Baker D."/>
            <person name="Gharbi K."/>
            <person name="Hall N."/>
            <person name="Watson M."/>
            <person name="Adriaenssens E.M."/>
            <person name="Foster-Nyarko E."/>
            <person name="Jarju S."/>
            <person name="Secka A."/>
            <person name="Antonio M."/>
            <person name="Oren A."/>
            <person name="Chaudhuri R.R."/>
            <person name="La Ragione R."/>
            <person name="Hildebrand F."/>
            <person name="Pallen M.J."/>
        </authorList>
    </citation>
    <scope>NUCLEOTIDE SEQUENCE</scope>
    <source>
        <strain evidence="2">B1-20833</strain>
    </source>
</reference>
<dbReference type="Proteomes" id="UP000823661">
    <property type="component" value="Unassembled WGS sequence"/>
</dbReference>
<dbReference type="AlphaFoldDB" id="A0A9D9HFV5"/>
<dbReference type="EMBL" id="JADIMI010000074">
    <property type="protein sequence ID" value="MBO8452775.1"/>
    <property type="molecule type" value="Genomic_DNA"/>
</dbReference>
<feature type="transmembrane region" description="Helical" evidence="1">
    <location>
        <begin position="92"/>
        <end position="115"/>
    </location>
</feature>
<dbReference type="InterPro" id="IPR051311">
    <property type="entry name" value="DedA_domain"/>
</dbReference>
<feature type="transmembrane region" description="Helical" evidence="1">
    <location>
        <begin position="121"/>
        <end position="142"/>
    </location>
</feature>
<reference evidence="2" key="1">
    <citation type="submission" date="2020-10" db="EMBL/GenBank/DDBJ databases">
        <authorList>
            <person name="Gilroy R."/>
        </authorList>
    </citation>
    <scope>NUCLEOTIDE SEQUENCE</scope>
    <source>
        <strain evidence="2">B1-20833</strain>
    </source>
</reference>
<dbReference type="PANTHER" id="PTHR42709:SF4">
    <property type="entry name" value="INNER MEMBRANE PROTEIN YQAA"/>
    <property type="match status" value="1"/>
</dbReference>
<evidence type="ECO:0000313" key="2">
    <source>
        <dbReference type="EMBL" id="MBO8452775.1"/>
    </source>
</evidence>
<accession>A0A9D9HFV5</accession>
<keyword evidence="1" id="KW-1133">Transmembrane helix</keyword>
<gene>
    <name evidence="2" type="ORF">IAC06_07860</name>
</gene>
<keyword evidence="1" id="KW-0812">Transmembrane</keyword>
<dbReference type="PANTHER" id="PTHR42709">
    <property type="entry name" value="ALKALINE PHOSPHATASE LIKE PROTEIN"/>
    <property type="match status" value="1"/>
</dbReference>
<evidence type="ECO:0000313" key="3">
    <source>
        <dbReference type="Proteomes" id="UP000823661"/>
    </source>
</evidence>
<protein>
    <submittedName>
        <fullName evidence="2">DedA family protein</fullName>
    </submittedName>
</protein>
<keyword evidence="1" id="KW-0472">Membrane</keyword>
<evidence type="ECO:0000256" key="1">
    <source>
        <dbReference type="SAM" id="Phobius"/>
    </source>
</evidence>
<feature type="transmembrane region" description="Helical" evidence="1">
    <location>
        <begin position="45"/>
        <end position="66"/>
    </location>
</feature>
<organism evidence="2 3">
    <name type="scientific">Candidatus Cryptobacteroides intestinavium</name>
    <dbReference type="NCBI Taxonomy" id="2840766"/>
    <lineage>
        <taxon>Bacteria</taxon>
        <taxon>Pseudomonadati</taxon>
        <taxon>Bacteroidota</taxon>
        <taxon>Bacteroidia</taxon>
        <taxon>Bacteroidales</taxon>
        <taxon>Candidatus Cryptobacteroides</taxon>
    </lineage>
</organism>
<comment type="caution">
    <text evidence="2">The sequence shown here is derived from an EMBL/GenBank/DDBJ whole genome shotgun (WGS) entry which is preliminary data.</text>
</comment>
<feature type="transmembrane region" description="Helical" evidence="1">
    <location>
        <begin position="7"/>
        <end position="25"/>
    </location>
</feature>
<sequence>MFGLENLGLVGLFIGTFLAATILPFSSDVLYMAILAATKDPAGCLIVGTLGNWLGSVLTYWIGWIGRWEWIEKWFKVKPETLQKQKSYVDKYGVWLALVCWVPFIGDVIAIALGFYKTRPVWTIILLLAGKFARFLVWNMLYGLL</sequence>